<evidence type="ECO:0000256" key="9">
    <source>
        <dbReference type="ARBA" id="ARBA00023157"/>
    </source>
</evidence>
<dbReference type="AlphaFoldDB" id="A0A182KC95"/>
<dbReference type="PANTHER" id="PTHR11036">
    <property type="entry name" value="SEMAPHORIN"/>
    <property type="match status" value="1"/>
</dbReference>
<feature type="compositionally biased region" description="Basic residues" evidence="12">
    <location>
        <begin position="314"/>
        <end position="323"/>
    </location>
</feature>
<feature type="compositionally biased region" description="Polar residues" evidence="12">
    <location>
        <begin position="228"/>
        <end position="241"/>
    </location>
</feature>
<feature type="compositionally biased region" description="Basic and acidic residues" evidence="12">
    <location>
        <begin position="285"/>
        <end position="294"/>
    </location>
</feature>
<dbReference type="Proteomes" id="UP000075881">
    <property type="component" value="Unassembled WGS sequence"/>
</dbReference>
<evidence type="ECO:0000256" key="2">
    <source>
        <dbReference type="ARBA" id="ARBA00009492"/>
    </source>
</evidence>
<feature type="compositionally biased region" description="Low complexity" evidence="12">
    <location>
        <begin position="397"/>
        <end position="409"/>
    </location>
</feature>
<keyword evidence="3" id="KW-0217">Developmental protein</keyword>
<evidence type="ECO:0000256" key="11">
    <source>
        <dbReference type="ARBA" id="ARBA00074143"/>
    </source>
</evidence>
<evidence type="ECO:0000256" key="8">
    <source>
        <dbReference type="ARBA" id="ARBA00023136"/>
    </source>
</evidence>
<proteinExistence type="inferred from homology"/>
<dbReference type="GO" id="GO:0007411">
    <property type="term" value="P:axon guidance"/>
    <property type="evidence" value="ECO:0007669"/>
    <property type="project" value="TreeGrafter"/>
</dbReference>
<feature type="compositionally biased region" description="Basic residues" evidence="12">
    <location>
        <begin position="555"/>
        <end position="565"/>
    </location>
</feature>
<feature type="compositionally biased region" description="Polar residues" evidence="12">
    <location>
        <begin position="380"/>
        <end position="390"/>
    </location>
</feature>
<dbReference type="Gene3D" id="3.30.1680.10">
    <property type="entry name" value="ligand-binding face of the semaphorins, domain 2"/>
    <property type="match status" value="1"/>
</dbReference>
<organism evidence="15 16">
    <name type="scientific">Anopheles christyi</name>
    <dbReference type="NCBI Taxonomy" id="43041"/>
    <lineage>
        <taxon>Eukaryota</taxon>
        <taxon>Metazoa</taxon>
        <taxon>Ecdysozoa</taxon>
        <taxon>Arthropoda</taxon>
        <taxon>Hexapoda</taxon>
        <taxon>Insecta</taxon>
        <taxon>Pterygota</taxon>
        <taxon>Neoptera</taxon>
        <taxon>Endopterygota</taxon>
        <taxon>Diptera</taxon>
        <taxon>Nematocera</taxon>
        <taxon>Culicoidea</taxon>
        <taxon>Culicidae</taxon>
        <taxon>Anophelinae</taxon>
        <taxon>Anopheles</taxon>
    </lineage>
</organism>
<evidence type="ECO:0000256" key="5">
    <source>
        <dbReference type="ARBA" id="ARBA00022782"/>
    </source>
</evidence>
<dbReference type="PANTHER" id="PTHR11036:SF127">
    <property type="entry name" value="SEMAPHORIN-1A"/>
    <property type="match status" value="1"/>
</dbReference>
<comment type="similarity">
    <text evidence="2">Belongs to the semaphorin family.</text>
</comment>
<feature type="region of interest" description="Disordered" evidence="12">
    <location>
        <begin position="228"/>
        <end position="249"/>
    </location>
</feature>
<evidence type="ECO:0000256" key="4">
    <source>
        <dbReference type="ARBA" id="ARBA00022692"/>
    </source>
</evidence>
<dbReference type="SUPFAM" id="SSF103575">
    <property type="entry name" value="Plexin repeat"/>
    <property type="match status" value="1"/>
</dbReference>
<sequence>MQSSRNTPKDGSYDDGKLIIVTDTTVLAIKLHRCSSEKITSCSECVALQDPYCAWDKIVGKCRSHGAPRWSEENVFYQSVASGDHAACPSGKMAKDANVVERQGYRDLEYDPQRPFRDQPADKIQFNSENYNDKGPQITPDLINAQYTVETLVMAVLAGAIFALLVGFITGYFCGRRCHKDEDDNLPYPDTEYEYFEQRQNVNRIQAEPKLLPQVEEVTYAEPVLLPQPSSQNKMQHSPKNTLRKPMGHHHGVNSETLFQFQPDNYNNARDNYRGRDNFGTLRSHQGDNYRRGDGFSTTRSVKKVLNSNTRNRSLGRIKRQPPRHGMVTQHRSDSPHHSSSGSSPVISYSGSSTAYHPVAANPRSASPLASSSRTHTHHLLNSTNSSGNDTTKKLNRLSTSSSLSIITPPTTPKRPSGGHRTAAGASGSTGRLKMALGTSLAQNFNQKLANLNDKWNDFSFLLLKGTSTAGGGGGTAASSNGSGPSGIGRPNVRNDSYHSIESAVTCTAADFEAGNFYHRESESENNQEFRTSAATGQRQLREPSGGRLMGGPSRTRKPRLRSSRRNSASDDPKEFDMLVLKPIDTGEDDNESF</sequence>
<feature type="region of interest" description="Disordered" evidence="12">
    <location>
        <begin position="471"/>
        <end position="495"/>
    </location>
</feature>
<dbReference type="GO" id="GO:0030335">
    <property type="term" value="P:positive regulation of cell migration"/>
    <property type="evidence" value="ECO:0007669"/>
    <property type="project" value="TreeGrafter"/>
</dbReference>
<keyword evidence="9" id="KW-1015">Disulfide bond</keyword>
<evidence type="ECO:0000256" key="10">
    <source>
        <dbReference type="ARBA" id="ARBA00023180"/>
    </source>
</evidence>
<evidence type="ECO:0000256" key="1">
    <source>
        <dbReference type="ARBA" id="ARBA00004370"/>
    </source>
</evidence>
<dbReference type="InterPro" id="IPR016201">
    <property type="entry name" value="PSI"/>
</dbReference>
<dbReference type="Pfam" id="PF01437">
    <property type="entry name" value="PSI"/>
    <property type="match status" value="1"/>
</dbReference>
<feature type="compositionally biased region" description="Polar residues" evidence="12">
    <location>
        <begin position="525"/>
        <end position="539"/>
    </location>
</feature>
<feature type="region of interest" description="Disordered" evidence="12">
    <location>
        <begin position="520"/>
        <end position="594"/>
    </location>
</feature>
<evidence type="ECO:0000256" key="13">
    <source>
        <dbReference type="SAM" id="Phobius"/>
    </source>
</evidence>
<feature type="compositionally biased region" description="Polar residues" evidence="12">
    <location>
        <begin position="296"/>
        <end position="313"/>
    </location>
</feature>
<feature type="compositionally biased region" description="Low complexity" evidence="12">
    <location>
        <begin position="360"/>
        <end position="374"/>
    </location>
</feature>
<evidence type="ECO:0000313" key="15">
    <source>
        <dbReference type="EnsemblMetazoa" id="ACHR008382-PA"/>
    </source>
</evidence>
<evidence type="ECO:0000256" key="6">
    <source>
        <dbReference type="ARBA" id="ARBA00022902"/>
    </source>
</evidence>
<dbReference type="EnsemblMetazoa" id="ACHR008382-RA">
    <property type="protein sequence ID" value="ACHR008382-PA"/>
    <property type="gene ID" value="ACHR008382"/>
</dbReference>
<name>A0A182KC95_9DIPT</name>
<keyword evidence="16" id="KW-1185">Reference proteome</keyword>
<evidence type="ECO:0000256" key="12">
    <source>
        <dbReference type="SAM" id="MobiDB-lite"/>
    </source>
</evidence>
<keyword evidence="6" id="KW-0524">Neurogenesis</keyword>
<evidence type="ECO:0000313" key="16">
    <source>
        <dbReference type="Proteomes" id="UP000075881"/>
    </source>
</evidence>
<dbReference type="GO" id="GO:0045499">
    <property type="term" value="F:chemorepellent activity"/>
    <property type="evidence" value="ECO:0007669"/>
    <property type="project" value="TreeGrafter"/>
</dbReference>
<dbReference type="GO" id="GO:0071526">
    <property type="term" value="P:semaphorin-plexin signaling pathway"/>
    <property type="evidence" value="ECO:0007669"/>
    <property type="project" value="TreeGrafter"/>
</dbReference>
<dbReference type="VEuPathDB" id="VectorBase:ACHR008382"/>
<dbReference type="STRING" id="43041.A0A182KC95"/>
<comment type="subcellular location">
    <subcellularLocation>
        <location evidence="1">Membrane</location>
    </subcellularLocation>
</comment>
<dbReference type="GO" id="GO:0005886">
    <property type="term" value="C:plasma membrane"/>
    <property type="evidence" value="ECO:0007669"/>
    <property type="project" value="TreeGrafter"/>
</dbReference>
<feature type="transmembrane region" description="Helical" evidence="13">
    <location>
        <begin position="152"/>
        <end position="173"/>
    </location>
</feature>
<feature type="compositionally biased region" description="Basic and acidic residues" evidence="12">
    <location>
        <begin position="568"/>
        <end position="577"/>
    </location>
</feature>
<dbReference type="SMART" id="SM00423">
    <property type="entry name" value="PSI"/>
    <property type="match status" value="1"/>
</dbReference>
<protein>
    <recommendedName>
        <fullName evidence="11">Semaphorin-1A</fullName>
    </recommendedName>
</protein>
<evidence type="ECO:0000256" key="7">
    <source>
        <dbReference type="ARBA" id="ARBA00022989"/>
    </source>
</evidence>
<keyword evidence="7 13" id="KW-1133">Transmembrane helix</keyword>
<reference evidence="15" key="2">
    <citation type="submission" date="2020-05" db="UniProtKB">
        <authorList>
            <consortium name="EnsemblMetazoa"/>
        </authorList>
    </citation>
    <scope>IDENTIFICATION</scope>
    <source>
        <strain evidence="15">ACHKN1017</strain>
    </source>
</reference>
<dbReference type="FunFam" id="3.30.1680.10:FF:000016">
    <property type="entry name" value="Putative Semaphorin-6B"/>
    <property type="match status" value="1"/>
</dbReference>
<evidence type="ECO:0000259" key="14">
    <source>
        <dbReference type="SMART" id="SM00423"/>
    </source>
</evidence>
<keyword evidence="10" id="KW-0325">Glycoprotein</keyword>
<feature type="domain" description="PSI" evidence="14">
    <location>
        <begin position="33"/>
        <end position="89"/>
    </location>
</feature>
<accession>A0A182KC95</accession>
<keyword evidence="5" id="KW-0221">Differentiation</keyword>
<feature type="compositionally biased region" description="Low complexity" evidence="12">
    <location>
        <begin position="338"/>
        <end position="353"/>
    </location>
</feature>
<feature type="region of interest" description="Disordered" evidence="12">
    <location>
        <begin position="263"/>
        <end position="431"/>
    </location>
</feature>
<dbReference type="InterPro" id="IPR002165">
    <property type="entry name" value="Plexin_repeat"/>
</dbReference>
<keyword evidence="4 13" id="KW-0812">Transmembrane</keyword>
<dbReference type="GO" id="GO:0030215">
    <property type="term" value="F:semaphorin receptor binding"/>
    <property type="evidence" value="ECO:0007669"/>
    <property type="project" value="InterPro"/>
</dbReference>
<evidence type="ECO:0000256" key="3">
    <source>
        <dbReference type="ARBA" id="ARBA00022473"/>
    </source>
</evidence>
<dbReference type="InterPro" id="IPR027231">
    <property type="entry name" value="Semaphorin"/>
</dbReference>
<reference evidence="16" key="1">
    <citation type="submission" date="2013-03" db="EMBL/GenBank/DDBJ databases">
        <title>The Genome Sequence of Anopheles christyi ACHKN1017.</title>
        <authorList>
            <consortium name="The Broad Institute Genomics Platform"/>
            <person name="Neafsey D.E."/>
            <person name="Besansky N."/>
            <person name="Walker B."/>
            <person name="Young S.K."/>
            <person name="Zeng Q."/>
            <person name="Gargeya S."/>
            <person name="Fitzgerald M."/>
            <person name="Haas B."/>
            <person name="Abouelleil A."/>
            <person name="Allen A.W."/>
            <person name="Alvarado L."/>
            <person name="Arachchi H.M."/>
            <person name="Berlin A.M."/>
            <person name="Chapman S.B."/>
            <person name="Gainer-Dewar J."/>
            <person name="Goldberg J."/>
            <person name="Griggs A."/>
            <person name="Gujja S."/>
            <person name="Hansen M."/>
            <person name="Howarth C."/>
            <person name="Imamovic A."/>
            <person name="Ireland A."/>
            <person name="Larimer J."/>
            <person name="McCowan C."/>
            <person name="Murphy C."/>
            <person name="Pearson M."/>
            <person name="Poon T.W."/>
            <person name="Priest M."/>
            <person name="Roberts A."/>
            <person name="Saif S."/>
            <person name="Shea T."/>
            <person name="Sisk P."/>
            <person name="Sykes S."/>
            <person name="Wortman J."/>
            <person name="Nusbaum C."/>
            <person name="Birren B."/>
        </authorList>
    </citation>
    <scope>NUCLEOTIDE SEQUENCE [LARGE SCALE GENOMIC DNA]</scope>
    <source>
        <strain evidence="16">ACHKN1017</strain>
    </source>
</reference>
<keyword evidence="8 13" id="KW-0472">Membrane</keyword>